<sequence length="102" mass="11769">MRDWSSEVRLNQQIFCDLICSAMKDGVRHVWSRVTRDRHTKTHTSGYVPENFHYRSRRNSMLSADASSSSPRVWEKKEQPVERLDGELKPPLSPAGEGGERL</sequence>
<feature type="compositionally biased region" description="Low complexity" evidence="1">
    <location>
        <begin position="60"/>
        <end position="70"/>
    </location>
</feature>
<gene>
    <name evidence="2" type="ORF">OJAV_G00195970</name>
</gene>
<name>A0A437C7A7_ORYJA</name>
<keyword evidence="3" id="KW-1185">Reference proteome</keyword>
<proteinExistence type="predicted"/>
<reference evidence="2 3" key="1">
    <citation type="submission" date="2018-11" db="EMBL/GenBank/DDBJ databases">
        <authorList>
            <person name="Lopez-Roques C."/>
            <person name="Donnadieu C."/>
            <person name="Bouchez O."/>
            <person name="Klopp C."/>
            <person name="Cabau C."/>
            <person name="Zahm M."/>
        </authorList>
    </citation>
    <scope>NUCLEOTIDE SEQUENCE [LARGE SCALE GENOMIC DNA]</scope>
    <source>
        <strain evidence="2">RS831</strain>
        <tissue evidence="2">Whole body</tissue>
    </source>
</reference>
<feature type="region of interest" description="Disordered" evidence="1">
    <location>
        <begin position="59"/>
        <end position="102"/>
    </location>
</feature>
<dbReference type="EMBL" id="CM012456">
    <property type="protein sequence ID" value="RVE58606.1"/>
    <property type="molecule type" value="Genomic_DNA"/>
</dbReference>
<evidence type="ECO:0000256" key="1">
    <source>
        <dbReference type="SAM" id="MobiDB-lite"/>
    </source>
</evidence>
<feature type="compositionally biased region" description="Basic and acidic residues" evidence="1">
    <location>
        <begin position="73"/>
        <end position="88"/>
    </location>
</feature>
<protein>
    <submittedName>
        <fullName evidence="2">Uncharacterized protein</fullName>
    </submittedName>
</protein>
<dbReference type="AlphaFoldDB" id="A0A437C7A7"/>
<dbReference type="Proteomes" id="UP000283210">
    <property type="component" value="Chromosome 20"/>
</dbReference>
<evidence type="ECO:0000313" key="2">
    <source>
        <dbReference type="EMBL" id="RVE58606.1"/>
    </source>
</evidence>
<reference evidence="2 3" key="2">
    <citation type="submission" date="2019-01" db="EMBL/GenBank/DDBJ databases">
        <title>A chromosome length genome reference of the Java medaka (oryzias javanicus).</title>
        <authorList>
            <person name="Herpin A."/>
            <person name="Takehana Y."/>
            <person name="Naruse K."/>
            <person name="Ansai S."/>
            <person name="Kawaguchi M."/>
        </authorList>
    </citation>
    <scope>NUCLEOTIDE SEQUENCE [LARGE SCALE GENOMIC DNA]</scope>
    <source>
        <strain evidence="2">RS831</strain>
        <tissue evidence="2">Whole body</tissue>
    </source>
</reference>
<evidence type="ECO:0000313" key="3">
    <source>
        <dbReference type="Proteomes" id="UP000283210"/>
    </source>
</evidence>
<accession>A0A437C7A7</accession>
<organism evidence="2 3">
    <name type="scientific">Oryzias javanicus</name>
    <name type="common">Javanese ricefish</name>
    <name type="synonym">Aplocheilus javanicus</name>
    <dbReference type="NCBI Taxonomy" id="123683"/>
    <lineage>
        <taxon>Eukaryota</taxon>
        <taxon>Metazoa</taxon>
        <taxon>Chordata</taxon>
        <taxon>Craniata</taxon>
        <taxon>Vertebrata</taxon>
        <taxon>Euteleostomi</taxon>
        <taxon>Actinopterygii</taxon>
        <taxon>Neopterygii</taxon>
        <taxon>Teleostei</taxon>
        <taxon>Neoteleostei</taxon>
        <taxon>Acanthomorphata</taxon>
        <taxon>Ovalentaria</taxon>
        <taxon>Atherinomorphae</taxon>
        <taxon>Beloniformes</taxon>
        <taxon>Adrianichthyidae</taxon>
        <taxon>Oryziinae</taxon>
        <taxon>Oryzias</taxon>
    </lineage>
</organism>